<name>A0ABS4F3J6_9CLOT</name>
<feature type="transmembrane region" description="Helical" evidence="6">
    <location>
        <begin position="191"/>
        <end position="209"/>
    </location>
</feature>
<evidence type="ECO:0000256" key="1">
    <source>
        <dbReference type="ARBA" id="ARBA00004651"/>
    </source>
</evidence>
<keyword evidence="8" id="KW-1185">Reference proteome</keyword>
<feature type="transmembrane region" description="Helical" evidence="6">
    <location>
        <begin position="39"/>
        <end position="59"/>
    </location>
</feature>
<protein>
    <submittedName>
        <fullName evidence="7">Threonine/homoserine/homoserine lactone efflux protein</fullName>
    </submittedName>
</protein>
<comment type="caution">
    <text evidence="7">The sequence shown here is derived from an EMBL/GenBank/DDBJ whole genome shotgun (WGS) entry which is preliminary data.</text>
</comment>
<accession>A0ABS4F3J6</accession>
<keyword evidence="3 6" id="KW-0812">Transmembrane</keyword>
<organism evidence="7 8">
    <name type="scientific">Clostridium moniliforme</name>
    <dbReference type="NCBI Taxonomy" id="39489"/>
    <lineage>
        <taxon>Bacteria</taxon>
        <taxon>Bacillati</taxon>
        <taxon>Bacillota</taxon>
        <taxon>Clostridia</taxon>
        <taxon>Eubacteriales</taxon>
        <taxon>Clostridiaceae</taxon>
        <taxon>Clostridium</taxon>
    </lineage>
</organism>
<feature type="transmembrane region" description="Helical" evidence="6">
    <location>
        <begin position="146"/>
        <end position="170"/>
    </location>
</feature>
<reference evidence="7 8" key="1">
    <citation type="submission" date="2021-03" db="EMBL/GenBank/DDBJ databases">
        <title>Genomic Encyclopedia of Type Strains, Phase IV (KMG-IV): sequencing the most valuable type-strain genomes for metagenomic binning, comparative biology and taxonomic classification.</title>
        <authorList>
            <person name="Goeker M."/>
        </authorList>
    </citation>
    <scope>NUCLEOTIDE SEQUENCE [LARGE SCALE GENOMIC DNA]</scope>
    <source>
        <strain evidence="7 8">DSM 3984</strain>
    </source>
</reference>
<comment type="subcellular location">
    <subcellularLocation>
        <location evidence="1">Cell membrane</location>
        <topology evidence="1">Multi-pass membrane protein</topology>
    </subcellularLocation>
</comment>
<evidence type="ECO:0000313" key="8">
    <source>
        <dbReference type="Proteomes" id="UP000783390"/>
    </source>
</evidence>
<keyword evidence="2" id="KW-1003">Cell membrane</keyword>
<evidence type="ECO:0000256" key="5">
    <source>
        <dbReference type="ARBA" id="ARBA00023136"/>
    </source>
</evidence>
<evidence type="ECO:0000256" key="3">
    <source>
        <dbReference type="ARBA" id="ARBA00022692"/>
    </source>
</evidence>
<sequence>MVQFLKAPIVGFLTGVIASIPLGPAGLESINRSISKGFWHGFKVSIGAVLADYTYLTIINLGLLQILEQNYIYKGVFWLISGIVLFLFAKHSKKECNTKASRFLNNPKTGGFVSGFIITLINPVTFSFWLAFSGTVMSIWRSDGTAFFYTSFLCMLIGSLSWLAILNLFASKGLKLIKGDVNALTSKLLSFVLYIIAICFFIYGLYVLIW</sequence>
<feature type="transmembrane region" description="Helical" evidence="6">
    <location>
        <begin position="6"/>
        <end position="27"/>
    </location>
</feature>
<proteinExistence type="predicted"/>
<dbReference type="PANTHER" id="PTHR38825">
    <property type="entry name" value="LYSINE EXPORTER PROTEIN (LYSE/YGGA)"/>
    <property type="match status" value="1"/>
</dbReference>
<keyword evidence="5 6" id="KW-0472">Membrane</keyword>
<evidence type="ECO:0000256" key="6">
    <source>
        <dbReference type="SAM" id="Phobius"/>
    </source>
</evidence>
<feature type="transmembrane region" description="Helical" evidence="6">
    <location>
        <begin position="71"/>
        <end position="89"/>
    </location>
</feature>
<feature type="transmembrane region" description="Helical" evidence="6">
    <location>
        <begin position="110"/>
        <end position="140"/>
    </location>
</feature>
<dbReference type="RefSeq" id="WP_209797719.1">
    <property type="nucleotide sequence ID" value="NZ_JAGGJZ010000012.1"/>
</dbReference>
<keyword evidence="4 6" id="KW-1133">Transmembrane helix</keyword>
<dbReference type="PANTHER" id="PTHR38825:SF2">
    <property type="entry name" value="LYSINE TRANSPORTER LYSE"/>
    <property type="match status" value="1"/>
</dbReference>
<gene>
    <name evidence="7" type="ORF">J2Z53_002424</name>
</gene>
<dbReference type="Proteomes" id="UP000783390">
    <property type="component" value="Unassembled WGS sequence"/>
</dbReference>
<evidence type="ECO:0000256" key="4">
    <source>
        <dbReference type="ARBA" id="ARBA00022989"/>
    </source>
</evidence>
<dbReference type="InterPro" id="IPR001123">
    <property type="entry name" value="LeuE-type"/>
</dbReference>
<evidence type="ECO:0000256" key="2">
    <source>
        <dbReference type="ARBA" id="ARBA00022475"/>
    </source>
</evidence>
<dbReference type="EMBL" id="JAGGJZ010000012">
    <property type="protein sequence ID" value="MBP1890806.1"/>
    <property type="molecule type" value="Genomic_DNA"/>
</dbReference>
<dbReference type="Pfam" id="PF01810">
    <property type="entry name" value="LysE"/>
    <property type="match status" value="1"/>
</dbReference>
<evidence type="ECO:0000313" key="7">
    <source>
        <dbReference type="EMBL" id="MBP1890806.1"/>
    </source>
</evidence>